<accession>A0ABW1ZG83</accession>
<dbReference type="Pfam" id="PF09722">
    <property type="entry name" value="Xre_MbcA_ParS_C"/>
    <property type="match status" value="1"/>
</dbReference>
<dbReference type="Proteomes" id="UP001596317">
    <property type="component" value="Unassembled WGS sequence"/>
</dbReference>
<dbReference type="EMBL" id="JBHSWB010000001">
    <property type="protein sequence ID" value="MFC6659357.1"/>
    <property type="molecule type" value="Genomic_DNA"/>
</dbReference>
<evidence type="ECO:0000313" key="3">
    <source>
        <dbReference type="Proteomes" id="UP001596317"/>
    </source>
</evidence>
<evidence type="ECO:0000259" key="1">
    <source>
        <dbReference type="Pfam" id="PF09722"/>
    </source>
</evidence>
<sequence>MTQDHVQQLMELGIAACVYFNDAEEATRWLKRPNIALHFACPGEYASRGLAEIAELRLMLNRMEHGVYT</sequence>
<name>A0ABW1ZG83_9DEIO</name>
<organism evidence="2 3">
    <name type="scientific">Deinococcus multiflagellatus</name>
    <dbReference type="NCBI Taxonomy" id="1656887"/>
    <lineage>
        <taxon>Bacteria</taxon>
        <taxon>Thermotogati</taxon>
        <taxon>Deinococcota</taxon>
        <taxon>Deinococci</taxon>
        <taxon>Deinococcales</taxon>
        <taxon>Deinococcaceae</taxon>
        <taxon>Deinococcus</taxon>
    </lineage>
</organism>
<dbReference type="RefSeq" id="WP_224604433.1">
    <property type="nucleotide sequence ID" value="NZ_JAIQXV010000001.1"/>
</dbReference>
<keyword evidence="3" id="KW-1185">Reference proteome</keyword>
<proteinExistence type="predicted"/>
<gene>
    <name evidence="2" type="ORF">ACFP90_02465</name>
</gene>
<feature type="domain" description="Antitoxin Xre/MbcA/ParS-like toxin-binding" evidence="1">
    <location>
        <begin position="19"/>
        <end position="66"/>
    </location>
</feature>
<protein>
    <submittedName>
        <fullName evidence="2">Antitoxin Xre/MbcA/ParS toxin-binding domain-containing protein</fullName>
    </submittedName>
</protein>
<reference evidence="3" key="1">
    <citation type="journal article" date="2019" name="Int. J. Syst. Evol. Microbiol.">
        <title>The Global Catalogue of Microorganisms (GCM) 10K type strain sequencing project: providing services to taxonomists for standard genome sequencing and annotation.</title>
        <authorList>
            <consortium name="The Broad Institute Genomics Platform"/>
            <consortium name="The Broad Institute Genome Sequencing Center for Infectious Disease"/>
            <person name="Wu L."/>
            <person name="Ma J."/>
        </authorList>
    </citation>
    <scope>NUCLEOTIDE SEQUENCE [LARGE SCALE GENOMIC DNA]</scope>
    <source>
        <strain evidence="3">CCUG 63830</strain>
    </source>
</reference>
<dbReference type="InterPro" id="IPR024467">
    <property type="entry name" value="Xre/MbcA/ParS-like_toxin-bd"/>
</dbReference>
<comment type="caution">
    <text evidence="2">The sequence shown here is derived from an EMBL/GenBank/DDBJ whole genome shotgun (WGS) entry which is preliminary data.</text>
</comment>
<evidence type="ECO:0000313" key="2">
    <source>
        <dbReference type="EMBL" id="MFC6659357.1"/>
    </source>
</evidence>